<feature type="region of interest" description="Disordered" evidence="1">
    <location>
        <begin position="89"/>
        <end position="117"/>
    </location>
</feature>
<dbReference type="Proteomes" id="UP001476798">
    <property type="component" value="Unassembled WGS sequence"/>
</dbReference>
<evidence type="ECO:0000256" key="1">
    <source>
        <dbReference type="SAM" id="MobiDB-lite"/>
    </source>
</evidence>
<sequence length="186" mass="20750">MHSSHLLTFKKGSAELLSKNRTQALSTTVTTAFTGQEEGCLTQVQRGISQAVSLVGVSTITQQHHQLSPTYRCHHCHCRMRSEELTKVPHGSLVSPGSAPRYLPQPARHTTRTELTSPRFPQKVQVPVLFVLSRPDSTQNHFAFPYSTNPEPHRCCCFCAHVLHPRCRTPRLSVRCFPGLTSKSVP</sequence>
<comment type="caution">
    <text evidence="2">The sequence shown here is derived from an EMBL/GenBank/DDBJ whole genome shotgun (WGS) entry which is preliminary data.</text>
</comment>
<evidence type="ECO:0000313" key="2">
    <source>
        <dbReference type="EMBL" id="MEQ2164351.1"/>
    </source>
</evidence>
<proteinExistence type="predicted"/>
<name>A0ABV0MZV8_9TELE</name>
<evidence type="ECO:0000313" key="3">
    <source>
        <dbReference type="Proteomes" id="UP001476798"/>
    </source>
</evidence>
<dbReference type="EMBL" id="JAHRIO010020260">
    <property type="protein sequence ID" value="MEQ2164351.1"/>
    <property type="molecule type" value="Genomic_DNA"/>
</dbReference>
<reference evidence="2 3" key="1">
    <citation type="submission" date="2021-06" db="EMBL/GenBank/DDBJ databases">
        <authorList>
            <person name="Palmer J.M."/>
        </authorList>
    </citation>
    <scope>NUCLEOTIDE SEQUENCE [LARGE SCALE GENOMIC DNA]</scope>
    <source>
        <strain evidence="2 3">GA_2019</strain>
        <tissue evidence="2">Muscle</tissue>
    </source>
</reference>
<gene>
    <name evidence="2" type="ORF">GOODEAATRI_005815</name>
</gene>
<accession>A0ABV0MZV8</accession>
<organism evidence="2 3">
    <name type="scientific">Goodea atripinnis</name>
    <dbReference type="NCBI Taxonomy" id="208336"/>
    <lineage>
        <taxon>Eukaryota</taxon>
        <taxon>Metazoa</taxon>
        <taxon>Chordata</taxon>
        <taxon>Craniata</taxon>
        <taxon>Vertebrata</taxon>
        <taxon>Euteleostomi</taxon>
        <taxon>Actinopterygii</taxon>
        <taxon>Neopterygii</taxon>
        <taxon>Teleostei</taxon>
        <taxon>Neoteleostei</taxon>
        <taxon>Acanthomorphata</taxon>
        <taxon>Ovalentaria</taxon>
        <taxon>Atherinomorphae</taxon>
        <taxon>Cyprinodontiformes</taxon>
        <taxon>Goodeidae</taxon>
        <taxon>Goodea</taxon>
    </lineage>
</organism>
<protein>
    <submittedName>
        <fullName evidence="2">Uncharacterized protein</fullName>
    </submittedName>
</protein>
<keyword evidence="3" id="KW-1185">Reference proteome</keyword>